<dbReference type="InterPro" id="IPR013149">
    <property type="entry name" value="ADH-like_C"/>
</dbReference>
<evidence type="ECO:0000313" key="3">
    <source>
        <dbReference type="Proteomes" id="UP001165962"/>
    </source>
</evidence>
<dbReference type="Pfam" id="PF00107">
    <property type="entry name" value="ADH_zinc_N"/>
    <property type="match status" value="1"/>
</dbReference>
<dbReference type="SUPFAM" id="SSF51735">
    <property type="entry name" value="NAD(P)-binding Rossmann-fold domains"/>
    <property type="match status" value="1"/>
</dbReference>
<dbReference type="RefSeq" id="WP_166144452.1">
    <property type="nucleotide sequence ID" value="NZ_JAAOIW010000001.1"/>
</dbReference>
<dbReference type="SUPFAM" id="SSF50129">
    <property type="entry name" value="GroES-like"/>
    <property type="match status" value="1"/>
</dbReference>
<keyword evidence="3" id="KW-1185">Reference proteome</keyword>
<comment type="caution">
    <text evidence="2">The sequence shown here is derived from an EMBL/GenBank/DDBJ whole genome shotgun (WGS) entry which is preliminary data.</text>
</comment>
<dbReference type="InterPro" id="IPR051397">
    <property type="entry name" value="Zn-ADH-like_protein"/>
</dbReference>
<evidence type="ECO:0000313" key="2">
    <source>
        <dbReference type="EMBL" id="NHN28254.1"/>
    </source>
</evidence>
<dbReference type="PANTHER" id="PTHR43677:SF1">
    <property type="entry name" value="ACRYLYL-COA REDUCTASE ACUI-RELATED"/>
    <property type="match status" value="1"/>
</dbReference>
<dbReference type="Pfam" id="PF08240">
    <property type="entry name" value="ADH_N"/>
    <property type="match status" value="1"/>
</dbReference>
<dbReference type="InterPro" id="IPR011032">
    <property type="entry name" value="GroES-like_sf"/>
</dbReference>
<dbReference type="InterPro" id="IPR036291">
    <property type="entry name" value="NAD(P)-bd_dom_sf"/>
</dbReference>
<dbReference type="InterPro" id="IPR020843">
    <property type="entry name" value="ER"/>
</dbReference>
<evidence type="ECO:0000259" key="1">
    <source>
        <dbReference type="SMART" id="SM00829"/>
    </source>
</evidence>
<dbReference type="Gene3D" id="3.40.50.720">
    <property type="entry name" value="NAD(P)-binding Rossmann-like Domain"/>
    <property type="match status" value="1"/>
</dbReference>
<feature type="domain" description="Enoyl reductase (ER)" evidence="1">
    <location>
        <begin position="17"/>
        <end position="330"/>
    </location>
</feature>
<dbReference type="Proteomes" id="UP001165962">
    <property type="component" value="Unassembled WGS sequence"/>
</dbReference>
<dbReference type="SMART" id="SM00829">
    <property type="entry name" value="PKS_ER"/>
    <property type="match status" value="1"/>
</dbReference>
<dbReference type="InterPro" id="IPR014188">
    <property type="entry name" value="Acrylyl-CoA_reductase_AcuI"/>
</dbReference>
<organism evidence="2 3">
    <name type="scientific">Paenibacillus agricola</name>
    <dbReference type="NCBI Taxonomy" id="2716264"/>
    <lineage>
        <taxon>Bacteria</taxon>
        <taxon>Bacillati</taxon>
        <taxon>Bacillota</taxon>
        <taxon>Bacilli</taxon>
        <taxon>Bacillales</taxon>
        <taxon>Paenibacillaceae</taxon>
        <taxon>Paenibacillus</taxon>
    </lineage>
</organism>
<gene>
    <name evidence="2" type="ORF">G9U52_00255</name>
</gene>
<dbReference type="PANTHER" id="PTHR43677">
    <property type="entry name" value="SHORT-CHAIN DEHYDROGENASE/REDUCTASE"/>
    <property type="match status" value="1"/>
</dbReference>
<protein>
    <submittedName>
        <fullName evidence="2">Oxidoreductase</fullName>
    </submittedName>
</protein>
<dbReference type="Gene3D" id="3.90.180.10">
    <property type="entry name" value="Medium-chain alcohol dehydrogenases, catalytic domain"/>
    <property type="match status" value="1"/>
</dbReference>
<dbReference type="InterPro" id="IPR013154">
    <property type="entry name" value="ADH-like_N"/>
</dbReference>
<dbReference type="NCBIfam" id="TIGR02823">
    <property type="entry name" value="oxido_YhdH"/>
    <property type="match status" value="1"/>
</dbReference>
<accession>A0ABX0J2N9</accession>
<dbReference type="EMBL" id="JAAOIW010000001">
    <property type="protein sequence ID" value="NHN28254.1"/>
    <property type="molecule type" value="Genomic_DNA"/>
</dbReference>
<sequence>MEVEKFQALVIDKNQEGFHIGLKQMALDNLPEGEVLIRVQYSSLNYKDGLACTPNGGIVRSYPHVPGVDLAGVVITSTDVRFEPGQQVIVTGFGLGVSHFGGFSQVARVPAKWVVPLPAGLQPQEAMLIGTAGLTAAISIELLEHNGLSPEQGSVLVSGATGGVGSFAVAMLAARGYKVVAATGKASEHAYLHALGAREIIGREQLNPEVRKPLEKQQWAAAIDPVGGSSLAFILASLQAGGAAAVSGLTGGVDVPTTVHPFILRGVHLLGVDSVNYPIDRRSSLWEQIARDLKQQGHLEHIARLTIPLREVAHYAEEIRQGRIRGRVVIEV</sequence>
<name>A0ABX0J2N9_9BACL</name>
<reference evidence="2" key="1">
    <citation type="submission" date="2020-03" db="EMBL/GenBank/DDBJ databases">
        <title>Draft sequencing of Paenibacilllus sp. S3N08.</title>
        <authorList>
            <person name="Kim D.-U."/>
        </authorList>
    </citation>
    <scope>NUCLEOTIDE SEQUENCE</scope>
    <source>
        <strain evidence="2">S3N08</strain>
    </source>
</reference>
<proteinExistence type="predicted"/>